<comment type="similarity">
    <text evidence="1">Belongs to the FAH family.</text>
</comment>
<dbReference type="SUPFAM" id="SSF56529">
    <property type="entry name" value="FAH"/>
    <property type="match status" value="1"/>
</dbReference>
<evidence type="ECO:0000313" key="5">
    <source>
        <dbReference type="EMBL" id="KPN30489.1"/>
    </source>
</evidence>
<dbReference type="Gene3D" id="3.90.850.10">
    <property type="entry name" value="Fumarylacetoacetase-like, C-terminal domain"/>
    <property type="match status" value="1"/>
</dbReference>
<name>A0A0P7FUM3_9EURY</name>
<reference evidence="6" key="1">
    <citation type="submission" date="2013-11" db="EMBL/GenBank/DDBJ databases">
        <authorList>
            <person name="Hoang H.T."/>
            <person name="Killian M.L."/>
            <person name="Madson D.M."/>
            <person name="Arruda P.H.E."/>
            <person name="Sun D."/>
            <person name="Schwartz K.J."/>
            <person name="Yoon K."/>
        </authorList>
    </citation>
    <scope>NUCLEOTIDE SEQUENCE [LARGE SCALE GENOMIC DNA]</scope>
    <source>
        <strain evidence="6">CDK2</strain>
    </source>
</reference>
<dbReference type="AlphaFoldDB" id="A0A0P7FUM3"/>
<feature type="domain" description="Fumarylacetoacetase-like C-terminal" evidence="4">
    <location>
        <begin position="97"/>
        <end position="296"/>
    </location>
</feature>
<proteinExistence type="inferred from homology"/>
<feature type="region of interest" description="Disordered" evidence="3">
    <location>
        <begin position="114"/>
        <end position="135"/>
    </location>
</feature>
<evidence type="ECO:0000313" key="6">
    <source>
        <dbReference type="Proteomes" id="UP000050535"/>
    </source>
</evidence>
<evidence type="ECO:0000259" key="4">
    <source>
        <dbReference type="Pfam" id="PF01557"/>
    </source>
</evidence>
<accession>A0A0P7FUM3</accession>
<protein>
    <submittedName>
        <fullName evidence="5">4-hydroxyphenylacetate degradation bifunctional isomerase/decarboxylase</fullName>
    </submittedName>
</protein>
<dbReference type="Pfam" id="PF01557">
    <property type="entry name" value="FAA_hydrolase"/>
    <property type="match status" value="1"/>
</dbReference>
<dbReference type="InterPro" id="IPR051121">
    <property type="entry name" value="FAH"/>
</dbReference>
<dbReference type="Proteomes" id="UP000050535">
    <property type="component" value="Unassembled WGS sequence"/>
</dbReference>
<dbReference type="STRING" id="699431.SY89_01224"/>
<keyword evidence="5" id="KW-0413">Isomerase</keyword>
<evidence type="ECO:0000256" key="3">
    <source>
        <dbReference type="SAM" id="MobiDB-lite"/>
    </source>
</evidence>
<feature type="region of interest" description="Disordered" evidence="3">
    <location>
        <begin position="68"/>
        <end position="89"/>
    </location>
</feature>
<dbReference type="EMBL" id="LGUC01000001">
    <property type="protein sequence ID" value="KPN30489.1"/>
    <property type="molecule type" value="Genomic_DNA"/>
</dbReference>
<comment type="caution">
    <text evidence="5">The sequence shown here is derived from an EMBL/GenBank/DDBJ whole genome shotgun (WGS) entry which is preliminary data.</text>
</comment>
<gene>
    <name evidence="5" type="ORF">SY89_01224</name>
</gene>
<dbReference type="GO" id="GO:0016853">
    <property type="term" value="F:isomerase activity"/>
    <property type="evidence" value="ECO:0007669"/>
    <property type="project" value="UniProtKB-KW"/>
</dbReference>
<dbReference type="PANTHER" id="PTHR42796">
    <property type="entry name" value="FUMARYLACETOACETATE HYDROLASE DOMAIN-CONTAINING PROTEIN 2A-RELATED"/>
    <property type="match status" value="1"/>
</dbReference>
<sequence length="298" mass="31343">MKVRASDEVWRLLYEPLTRRWGVALMRYLARTADGDALLGDDDGVVPLEAAVPEHTSVRDALPAAAAGTLPGADDATAERTPRGNYSLGAPVAEPGKLFGIGLNYVEHAGDLSEDAPEEPASFFKPTTAATGPGGPIRLPPAEISDRVTAEAELAVVIGRTCRNVDAADADDVIAGYVPVIDMTAEDILQRNPRFLTRSKSFDTFLVFGPHIAMPEPGADLADTTVRTVIDGETIAENVVGNMTFSPRELVAYHSDVMTLQPGDVISTGTPGAGVIEPGSHVRAEVDGFGGVAADVTR</sequence>
<dbReference type="InterPro" id="IPR036663">
    <property type="entry name" value="Fumarylacetoacetase_C_sf"/>
</dbReference>
<dbReference type="PATRIC" id="fig|699431.3.peg.1251"/>
<evidence type="ECO:0000256" key="1">
    <source>
        <dbReference type="ARBA" id="ARBA00010211"/>
    </source>
</evidence>
<dbReference type="GO" id="GO:0044281">
    <property type="term" value="P:small molecule metabolic process"/>
    <property type="evidence" value="ECO:0007669"/>
    <property type="project" value="UniProtKB-ARBA"/>
</dbReference>
<keyword evidence="2" id="KW-0479">Metal-binding</keyword>
<organism evidence="5 6">
    <name type="scientific">Halolamina pelagica</name>
    <dbReference type="NCBI Taxonomy" id="699431"/>
    <lineage>
        <taxon>Archaea</taxon>
        <taxon>Methanobacteriati</taxon>
        <taxon>Methanobacteriota</taxon>
        <taxon>Stenosarchaea group</taxon>
        <taxon>Halobacteria</taxon>
        <taxon>Halobacteriales</taxon>
        <taxon>Haloferacaceae</taxon>
    </lineage>
</organism>
<dbReference type="GO" id="GO:0046872">
    <property type="term" value="F:metal ion binding"/>
    <property type="evidence" value="ECO:0007669"/>
    <property type="project" value="UniProtKB-KW"/>
</dbReference>
<keyword evidence="6" id="KW-1185">Reference proteome</keyword>
<dbReference type="PANTHER" id="PTHR42796:SF4">
    <property type="entry name" value="FUMARYLACETOACETATE HYDROLASE DOMAIN-CONTAINING PROTEIN 2A"/>
    <property type="match status" value="1"/>
</dbReference>
<dbReference type="InterPro" id="IPR011234">
    <property type="entry name" value="Fumarylacetoacetase-like_C"/>
</dbReference>
<evidence type="ECO:0000256" key="2">
    <source>
        <dbReference type="ARBA" id="ARBA00022723"/>
    </source>
</evidence>